<keyword evidence="5 9" id="KW-0472">Membrane</keyword>
<feature type="transmembrane region" description="Helical" evidence="9">
    <location>
        <begin position="95"/>
        <end position="116"/>
    </location>
</feature>
<dbReference type="GO" id="GO:0005886">
    <property type="term" value="C:plasma membrane"/>
    <property type="evidence" value="ECO:0007669"/>
    <property type="project" value="TreeGrafter"/>
</dbReference>
<feature type="transmembrane region" description="Helical" evidence="9">
    <location>
        <begin position="300"/>
        <end position="323"/>
    </location>
</feature>
<dbReference type="PANTHER" id="PTHR24243:SF233">
    <property type="entry name" value="THYROTROPIN-RELEASING HORMONE RECEPTOR"/>
    <property type="match status" value="1"/>
</dbReference>
<dbReference type="PRINTS" id="PR00237">
    <property type="entry name" value="GPCRRHODOPSN"/>
</dbReference>
<evidence type="ECO:0000256" key="2">
    <source>
        <dbReference type="ARBA" id="ARBA00022692"/>
    </source>
</evidence>
<comment type="subcellular location">
    <subcellularLocation>
        <location evidence="1">Membrane</location>
        <topology evidence="1">Multi-pass membrane protein</topology>
    </subcellularLocation>
</comment>
<evidence type="ECO:0000256" key="5">
    <source>
        <dbReference type="ARBA" id="ARBA00023136"/>
    </source>
</evidence>
<dbReference type="PANTHER" id="PTHR24243">
    <property type="entry name" value="G-PROTEIN COUPLED RECEPTOR"/>
    <property type="match status" value="1"/>
</dbReference>
<dbReference type="Proteomes" id="UP000186922">
    <property type="component" value="Unassembled WGS sequence"/>
</dbReference>
<dbReference type="PROSITE" id="PS50262">
    <property type="entry name" value="G_PROTEIN_RECEP_F1_2"/>
    <property type="match status" value="1"/>
</dbReference>
<feature type="transmembrane region" description="Helical" evidence="9">
    <location>
        <begin position="152"/>
        <end position="173"/>
    </location>
</feature>
<keyword evidence="2 9" id="KW-0812">Transmembrane</keyword>
<evidence type="ECO:0000256" key="1">
    <source>
        <dbReference type="ARBA" id="ARBA00004141"/>
    </source>
</evidence>
<evidence type="ECO:0000313" key="11">
    <source>
        <dbReference type="EMBL" id="GAV00212.1"/>
    </source>
</evidence>
<dbReference type="Gene3D" id="1.20.1070.10">
    <property type="entry name" value="Rhodopsin 7-helix transmembrane proteins"/>
    <property type="match status" value="1"/>
</dbReference>
<sequence>MTANMTEDGEFEELRFSTCSEFLALNLSLNDLDVQQSGIGLDSCGHPVLNMTIVQKHPARYAILIAYPIFLAICSIGNLLTFLVLAREAKSVKRVYLIALAISDFLFMWAQFFPYLSNYEGLMSHGAFKSLMEAISGTCTFFQEMFITSSDWILVLFSTERLIAVIYPLYYNVHSSKRRAALLVVLVFLLASLYSMFNLFDYYWFYNNDDPRCPVALIRPPVFQQRWHEIYEWSVLVVPVVTFLIILSVNMAVCVALARQRRFAFQEPSGSSSSCRRLEEPQRSVSTSPPAGPLRDHQALYMLLACALLYITTQAPAFVFNVLKLLQHAPFCRWTFTEASLATFARVVGLTININYSVNFLLYYGVSSMFRQGLYQLGQSTKNPFHYRKSQMSAFSTNTNRWQATATKEKKAIAATGRPTLESTSSNRTLLSQLAPETPNQT</sequence>
<dbReference type="InterPro" id="IPR017452">
    <property type="entry name" value="GPCR_Rhodpsn_7TM"/>
</dbReference>
<evidence type="ECO:0000256" key="6">
    <source>
        <dbReference type="ARBA" id="ARBA00023170"/>
    </source>
</evidence>
<dbReference type="SUPFAM" id="SSF81321">
    <property type="entry name" value="Family A G protein-coupled receptor-like"/>
    <property type="match status" value="1"/>
</dbReference>
<evidence type="ECO:0000256" key="9">
    <source>
        <dbReference type="SAM" id="Phobius"/>
    </source>
</evidence>
<evidence type="ECO:0000259" key="10">
    <source>
        <dbReference type="PROSITE" id="PS50262"/>
    </source>
</evidence>
<evidence type="ECO:0000256" key="7">
    <source>
        <dbReference type="ARBA" id="ARBA00023224"/>
    </source>
</evidence>
<feature type="transmembrane region" description="Helical" evidence="9">
    <location>
        <begin position="61"/>
        <end position="83"/>
    </location>
</feature>
<feature type="region of interest" description="Disordered" evidence="8">
    <location>
        <begin position="268"/>
        <end position="291"/>
    </location>
</feature>
<protein>
    <recommendedName>
        <fullName evidence="10">G-protein coupled receptors family 1 profile domain-containing protein</fullName>
    </recommendedName>
</protein>
<keyword evidence="6" id="KW-0675">Receptor</keyword>
<feature type="transmembrane region" description="Helical" evidence="9">
    <location>
        <begin position="233"/>
        <end position="258"/>
    </location>
</feature>
<organism evidence="11 12">
    <name type="scientific">Ramazzottius varieornatus</name>
    <name type="common">Water bear</name>
    <name type="synonym">Tardigrade</name>
    <dbReference type="NCBI Taxonomy" id="947166"/>
    <lineage>
        <taxon>Eukaryota</taxon>
        <taxon>Metazoa</taxon>
        <taxon>Ecdysozoa</taxon>
        <taxon>Tardigrada</taxon>
        <taxon>Eutardigrada</taxon>
        <taxon>Parachela</taxon>
        <taxon>Hypsibioidea</taxon>
        <taxon>Ramazzottiidae</taxon>
        <taxon>Ramazzottius</taxon>
    </lineage>
</organism>
<comment type="caution">
    <text evidence="11">The sequence shown here is derived from an EMBL/GenBank/DDBJ whole genome shotgun (WGS) entry which is preliminary data.</text>
</comment>
<keyword evidence="7" id="KW-0807">Transducer</keyword>
<keyword evidence="12" id="KW-1185">Reference proteome</keyword>
<dbReference type="EMBL" id="BDGG01000006">
    <property type="protein sequence ID" value="GAV00212.1"/>
    <property type="molecule type" value="Genomic_DNA"/>
</dbReference>
<feature type="transmembrane region" description="Helical" evidence="9">
    <location>
        <begin position="180"/>
        <end position="200"/>
    </location>
</feature>
<feature type="region of interest" description="Disordered" evidence="8">
    <location>
        <begin position="413"/>
        <end position="442"/>
    </location>
</feature>
<dbReference type="STRING" id="947166.A0A1D1VF21"/>
<proteinExistence type="predicted"/>
<evidence type="ECO:0000256" key="3">
    <source>
        <dbReference type="ARBA" id="ARBA00022989"/>
    </source>
</evidence>
<evidence type="ECO:0000256" key="8">
    <source>
        <dbReference type="SAM" id="MobiDB-lite"/>
    </source>
</evidence>
<dbReference type="AlphaFoldDB" id="A0A1D1VF21"/>
<feature type="domain" description="G-protein coupled receptors family 1 profile" evidence="10">
    <location>
        <begin position="77"/>
        <end position="363"/>
    </location>
</feature>
<dbReference type="Pfam" id="PF00001">
    <property type="entry name" value="7tm_1"/>
    <property type="match status" value="1"/>
</dbReference>
<feature type="transmembrane region" description="Helical" evidence="9">
    <location>
        <begin position="343"/>
        <end position="366"/>
    </location>
</feature>
<dbReference type="OrthoDB" id="10029014at2759"/>
<keyword evidence="4" id="KW-0297">G-protein coupled receptor</keyword>
<accession>A0A1D1VF21</accession>
<name>A0A1D1VF21_RAMVA</name>
<dbReference type="InterPro" id="IPR000276">
    <property type="entry name" value="GPCR_Rhodpsn"/>
</dbReference>
<evidence type="ECO:0000256" key="4">
    <source>
        <dbReference type="ARBA" id="ARBA00023040"/>
    </source>
</evidence>
<gene>
    <name evidence="11" type="primary">RvY_11094-1</name>
    <name evidence="11" type="synonym">RvY_11094.1</name>
    <name evidence="11" type="ORF">RvY_11094</name>
</gene>
<dbReference type="GO" id="GO:0004930">
    <property type="term" value="F:G protein-coupled receptor activity"/>
    <property type="evidence" value="ECO:0007669"/>
    <property type="project" value="UniProtKB-KW"/>
</dbReference>
<dbReference type="CDD" id="cd14978">
    <property type="entry name" value="7tmA_FMRFamide_R-like"/>
    <property type="match status" value="1"/>
</dbReference>
<feature type="compositionally biased region" description="Polar residues" evidence="8">
    <location>
        <begin position="421"/>
        <end position="432"/>
    </location>
</feature>
<reference evidence="11 12" key="1">
    <citation type="journal article" date="2016" name="Nat. Commun.">
        <title>Extremotolerant tardigrade genome and improved radiotolerance of human cultured cells by tardigrade-unique protein.</title>
        <authorList>
            <person name="Hashimoto T."/>
            <person name="Horikawa D.D."/>
            <person name="Saito Y."/>
            <person name="Kuwahara H."/>
            <person name="Kozuka-Hata H."/>
            <person name="Shin-I T."/>
            <person name="Minakuchi Y."/>
            <person name="Ohishi K."/>
            <person name="Motoyama A."/>
            <person name="Aizu T."/>
            <person name="Enomoto A."/>
            <person name="Kondo K."/>
            <person name="Tanaka S."/>
            <person name="Hara Y."/>
            <person name="Koshikawa S."/>
            <person name="Sagara H."/>
            <person name="Miura T."/>
            <person name="Yokobori S."/>
            <person name="Miyagawa K."/>
            <person name="Suzuki Y."/>
            <person name="Kubo T."/>
            <person name="Oyama M."/>
            <person name="Kohara Y."/>
            <person name="Fujiyama A."/>
            <person name="Arakawa K."/>
            <person name="Katayama T."/>
            <person name="Toyoda A."/>
            <person name="Kunieda T."/>
        </authorList>
    </citation>
    <scope>NUCLEOTIDE SEQUENCE [LARGE SCALE GENOMIC DNA]</scope>
    <source>
        <strain evidence="11 12">YOKOZUNA-1</strain>
    </source>
</reference>
<evidence type="ECO:0000313" key="12">
    <source>
        <dbReference type="Proteomes" id="UP000186922"/>
    </source>
</evidence>
<keyword evidence="3 9" id="KW-1133">Transmembrane helix</keyword>